<evidence type="ECO:0000256" key="1">
    <source>
        <dbReference type="SAM" id="SignalP"/>
    </source>
</evidence>
<evidence type="ECO:0008006" key="3">
    <source>
        <dbReference type="Google" id="ProtNLM"/>
    </source>
</evidence>
<dbReference type="EMBL" id="CP157947">
    <property type="protein sequence ID" value="XBS69162.1"/>
    <property type="molecule type" value="Genomic_DNA"/>
</dbReference>
<organism evidence="2">
    <name type="scientific">Acerihabitans sp. KWT182</name>
    <dbReference type="NCBI Taxonomy" id="3157919"/>
    <lineage>
        <taxon>Bacteria</taxon>
        <taxon>Pseudomonadati</taxon>
        <taxon>Pseudomonadota</taxon>
        <taxon>Gammaproteobacteria</taxon>
        <taxon>Enterobacterales</taxon>
        <taxon>Pectobacteriaceae</taxon>
        <taxon>Acerihabitans</taxon>
    </lineage>
</organism>
<sequence length="46" mass="4958">MKPSIFLLMLCALMGCTQHNVTLPPVSGEPQPVNTPAIIQELTSHV</sequence>
<dbReference type="AlphaFoldDB" id="A0AAU7Q8Y7"/>
<protein>
    <recommendedName>
        <fullName evidence="3">Conjugal transfer protein</fullName>
    </recommendedName>
</protein>
<gene>
    <name evidence="2" type="ORF">ABK905_22260</name>
</gene>
<name>A0AAU7Q8Y7_9GAMM</name>
<dbReference type="PROSITE" id="PS51257">
    <property type="entry name" value="PROKAR_LIPOPROTEIN"/>
    <property type="match status" value="1"/>
</dbReference>
<reference evidence="2" key="1">
    <citation type="submission" date="2024-06" db="EMBL/GenBank/DDBJ databases">
        <authorList>
            <person name="Coelho C."/>
            <person name="Bento M."/>
            <person name="Garcia E."/>
            <person name="Camelo A."/>
            <person name="Brandao I."/>
            <person name="Espirito Santo C."/>
            <person name="Trovao J."/>
            <person name="Verissimo A."/>
            <person name="Costa J."/>
            <person name="Tiago I."/>
        </authorList>
    </citation>
    <scope>NUCLEOTIDE SEQUENCE</scope>
    <source>
        <strain evidence="2">KWT182</strain>
    </source>
</reference>
<feature type="chain" id="PRO_5043638795" description="Conjugal transfer protein" evidence="1">
    <location>
        <begin position="20"/>
        <end position="46"/>
    </location>
</feature>
<proteinExistence type="predicted"/>
<feature type="signal peptide" evidence="1">
    <location>
        <begin position="1"/>
        <end position="19"/>
    </location>
</feature>
<evidence type="ECO:0000313" key="2">
    <source>
        <dbReference type="EMBL" id="XBS69162.1"/>
    </source>
</evidence>
<accession>A0AAU7Q8Y7</accession>
<keyword evidence="1" id="KW-0732">Signal</keyword>